<dbReference type="AlphaFoldDB" id="A0A9W7FDS8"/>
<dbReference type="EMBL" id="BRXW01000148">
    <property type="protein sequence ID" value="GMI10315.1"/>
    <property type="molecule type" value="Genomic_DNA"/>
</dbReference>
<evidence type="ECO:0000256" key="1">
    <source>
        <dbReference type="SAM" id="MobiDB-lite"/>
    </source>
</evidence>
<accession>A0A9W7FDS8</accession>
<reference evidence="3" key="1">
    <citation type="journal article" date="2023" name="Commun. Biol.">
        <title>Genome analysis of Parmales, the sister group of diatoms, reveals the evolutionary specialization of diatoms from phago-mixotrophs to photoautotrophs.</title>
        <authorList>
            <person name="Ban H."/>
            <person name="Sato S."/>
            <person name="Yoshikawa S."/>
            <person name="Yamada K."/>
            <person name="Nakamura Y."/>
            <person name="Ichinomiya M."/>
            <person name="Sato N."/>
            <person name="Blanc-Mathieu R."/>
            <person name="Endo H."/>
            <person name="Kuwata A."/>
            <person name="Ogata H."/>
        </authorList>
    </citation>
    <scope>NUCLEOTIDE SEQUENCE [LARGE SCALE GENOMIC DNA]</scope>
    <source>
        <strain evidence="3">NIES 3700</strain>
    </source>
</reference>
<evidence type="ECO:0000313" key="3">
    <source>
        <dbReference type="Proteomes" id="UP001165122"/>
    </source>
</evidence>
<proteinExistence type="predicted"/>
<keyword evidence="3" id="KW-1185">Reference proteome</keyword>
<dbReference type="Proteomes" id="UP001165122">
    <property type="component" value="Unassembled WGS sequence"/>
</dbReference>
<feature type="region of interest" description="Disordered" evidence="1">
    <location>
        <begin position="1"/>
        <end position="28"/>
    </location>
</feature>
<organism evidence="2 3">
    <name type="scientific">Triparma laevis f. longispina</name>
    <dbReference type="NCBI Taxonomy" id="1714387"/>
    <lineage>
        <taxon>Eukaryota</taxon>
        <taxon>Sar</taxon>
        <taxon>Stramenopiles</taxon>
        <taxon>Ochrophyta</taxon>
        <taxon>Bolidophyceae</taxon>
        <taxon>Parmales</taxon>
        <taxon>Triparmaceae</taxon>
        <taxon>Triparma</taxon>
    </lineage>
</organism>
<name>A0A9W7FDS8_9STRA</name>
<evidence type="ECO:0000313" key="2">
    <source>
        <dbReference type="EMBL" id="GMI10315.1"/>
    </source>
</evidence>
<gene>
    <name evidence="2" type="ORF">TrLO_g9858</name>
</gene>
<protein>
    <submittedName>
        <fullName evidence="2">Uncharacterized protein</fullName>
    </submittedName>
</protein>
<sequence>MKPLPQPRPPPKQAVSDSGTSLTPDESDNINAEINNIRNGLNGVDDNTKRVNILQIANAEMMRLVCGPVKDKCEKHHELRMGEFTEAFDAWAAGKDLENMTRQQIGLDFFNQAENEFTEWAATADPNMPPTVEEINRRASSSYWGSKTMAEIKDKFKVTDENQDRKDIKEFDEWCA</sequence>
<feature type="compositionally biased region" description="Polar residues" evidence="1">
    <location>
        <begin position="15"/>
        <end position="28"/>
    </location>
</feature>
<feature type="compositionally biased region" description="Pro residues" evidence="1">
    <location>
        <begin position="1"/>
        <end position="12"/>
    </location>
</feature>
<comment type="caution">
    <text evidence="2">The sequence shown here is derived from an EMBL/GenBank/DDBJ whole genome shotgun (WGS) entry which is preliminary data.</text>
</comment>